<reference evidence="5" key="2">
    <citation type="journal article" date="2019" name="Nat. Med.">
        <title>A library of human gut bacterial isolates paired with longitudinal multiomics data enables mechanistic microbiome research.</title>
        <authorList>
            <person name="Poyet M."/>
            <person name="Groussin M."/>
            <person name="Gibbons S.M."/>
            <person name="Avila-Pacheco J."/>
            <person name="Jiang X."/>
            <person name="Kearney S.M."/>
            <person name="Perrotta A.R."/>
            <person name="Berdy B."/>
            <person name="Zhao S."/>
            <person name="Lieberman T.D."/>
            <person name="Swanson P.K."/>
            <person name="Smith M."/>
            <person name="Roesemann S."/>
            <person name="Alexander J.E."/>
            <person name="Rich S.A."/>
            <person name="Livny J."/>
            <person name="Vlamakis H."/>
            <person name="Clish C."/>
            <person name="Bullock K."/>
            <person name="Deik A."/>
            <person name="Scott J."/>
            <person name="Pierce K.A."/>
            <person name="Xavier R.J."/>
            <person name="Alm E.J."/>
        </authorList>
    </citation>
    <scope>NUCLEOTIDE SEQUENCE</scope>
    <source>
        <strain evidence="5">BIOML-A12</strain>
    </source>
</reference>
<evidence type="ECO:0000313" key="3">
    <source>
        <dbReference type="EMBL" id="KGJ52892.1"/>
    </source>
</evidence>
<feature type="domain" description="PRD" evidence="2">
    <location>
        <begin position="64"/>
        <end position="169"/>
    </location>
</feature>
<proteinExistence type="predicted"/>
<evidence type="ECO:0000313" key="5">
    <source>
        <dbReference type="EMBL" id="MZH55296.1"/>
    </source>
</evidence>
<evidence type="ECO:0000256" key="1">
    <source>
        <dbReference type="ARBA" id="ARBA00022737"/>
    </source>
</evidence>
<dbReference type="Pfam" id="PF00874">
    <property type="entry name" value="PRD"/>
    <property type="match status" value="2"/>
</dbReference>
<sequence>MQIKKIYNNNIAMVKNEAGDEVILVGKGIVFGLKKGDEIQAEKAEKKFELKGEAKHKFEKMIQDTPIDYILVSEEIIAYFKEHSTKALNDGIYVTLTDHIANTIERIRMGIDFDMTMLLNVKSLYREEYKLALHAIEMLRNAFHLHIDDNEANFITLHIVNAELTSNMMEIYTITSILESINTIVLQSFQVDVQDNYDFDRFLIHCRFFVQRIVNAEAGVHQSTANQAIFQMMKEQSVQQYACVNQIAEMLEKKYAYSVNDEEKLYLLIHLNKLTKDSV</sequence>
<accession>A0A099I6P0</accession>
<dbReference type="InterPro" id="IPR004341">
    <property type="entry name" value="CAT_RNA-bd_dom"/>
</dbReference>
<dbReference type="AlphaFoldDB" id="A0A099I6P0"/>
<dbReference type="PANTHER" id="PTHR30185:SF15">
    <property type="entry name" value="CRYPTIC BETA-GLUCOSIDE BGL OPERON ANTITERMINATOR"/>
    <property type="match status" value="1"/>
</dbReference>
<dbReference type="SUPFAM" id="SSF63520">
    <property type="entry name" value="PTS-regulatory domain, PRD"/>
    <property type="match status" value="2"/>
</dbReference>
<dbReference type="GO" id="GO:0006355">
    <property type="term" value="P:regulation of DNA-templated transcription"/>
    <property type="evidence" value="ECO:0007669"/>
    <property type="project" value="InterPro"/>
</dbReference>
<dbReference type="SMART" id="SM01061">
    <property type="entry name" value="CAT_RBD"/>
    <property type="match status" value="1"/>
</dbReference>
<dbReference type="Gene3D" id="1.10.1790.10">
    <property type="entry name" value="PRD domain"/>
    <property type="match status" value="2"/>
</dbReference>
<dbReference type="InterPro" id="IPR050661">
    <property type="entry name" value="BglG_antiterminators"/>
</dbReference>
<keyword evidence="1" id="KW-0677">Repeat</keyword>
<dbReference type="InterPro" id="IPR036650">
    <property type="entry name" value="CAT_RNA-bd_dom_sf"/>
</dbReference>
<dbReference type="PROSITE" id="PS51372">
    <property type="entry name" value="PRD_2"/>
    <property type="match status" value="2"/>
</dbReference>
<dbReference type="EMBL" id="JAKTMA010000009">
    <property type="protein sequence ID" value="MCR0232492.1"/>
    <property type="molecule type" value="Genomic_DNA"/>
</dbReference>
<reference evidence="3 6" key="1">
    <citation type="submission" date="2014-08" db="EMBL/GenBank/DDBJ databases">
        <title>Clostridium innocuum, an unnegligible vancomycin-resistant pathogen causing extra-intestinal infections.</title>
        <authorList>
            <person name="Feng Y."/>
            <person name="Chiu C.-H."/>
        </authorList>
    </citation>
    <scope>NUCLEOTIDE SEQUENCE [LARGE SCALE GENOMIC DNA]</scope>
    <source>
        <strain evidence="3 6">AN88</strain>
    </source>
</reference>
<feature type="domain" description="PRD" evidence="2">
    <location>
        <begin position="170"/>
        <end position="279"/>
    </location>
</feature>
<dbReference type="Pfam" id="PF03123">
    <property type="entry name" value="CAT_RBD"/>
    <property type="match status" value="1"/>
</dbReference>
<reference evidence="4" key="3">
    <citation type="journal article" date="2022" name="Clin. Infect. Dis.">
        <title>Association between Clostridium innocuum and antibiotic-associated diarrhea in adults and children: A cross-sectional study and comparative genomics analysis.</title>
        <authorList>
            <person name="Cherny K.E."/>
            <person name="Muscat E.B."/>
            <person name="Balaji A."/>
            <person name="Mukherjee J."/>
            <person name="Ozer E.A."/>
            <person name="Angarone M.P."/>
            <person name="Hauser A.R."/>
            <person name="Sichel J.S."/>
            <person name="Amponsah E."/>
            <person name="Kociolek L.K."/>
        </authorList>
    </citation>
    <scope>NUCLEOTIDE SEQUENCE</scope>
    <source>
        <strain evidence="4">NU1-AC-029v</strain>
    </source>
</reference>
<evidence type="ECO:0000313" key="6">
    <source>
        <dbReference type="Proteomes" id="UP000030008"/>
    </source>
</evidence>
<comment type="caution">
    <text evidence="3">The sequence shown here is derived from an EMBL/GenBank/DDBJ whole genome shotgun (WGS) entry which is preliminary data.</text>
</comment>
<evidence type="ECO:0000313" key="4">
    <source>
        <dbReference type="EMBL" id="MCR0232492.1"/>
    </source>
</evidence>
<dbReference type="EMBL" id="WWTN01000007">
    <property type="protein sequence ID" value="MZH55296.1"/>
    <property type="molecule type" value="Genomic_DNA"/>
</dbReference>
<dbReference type="Gene3D" id="2.30.24.10">
    <property type="entry name" value="CAT RNA-binding domain"/>
    <property type="match status" value="1"/>
</dbReference>
<dbReference type="Proteomes" id="UP000030008">
    <property type="component" value="Unassembled WGS sequence"/>
</dbReference>
<dbReference type="PANTHER" id="PTHR30185">
    <property type="entry name" value="CRYPTIC BETA-GLUCOSIDE BGL OPERON ANTITERMINATOR"/>
    <property type="match status" value="1"/>
</dbReference>
<dbReference type="EMBL" id="JQIF01000050">
    <property type="protein sequence ID" value="KGJ52892.1"/>
    <property type="molecule type" value="Genomic_DNA"/>
</dbReference>
<dbReference type="Proteomes" id="UP000604383">
    <property type="component" value="Unassembled WGS sequence"/>
</dbReference>
<dbReference type="Proteomes" id="UP001203972">
    <property type="component" value="Unassembled WGS sequence"/>
</dbReference>
<dbReference type="InterPro" id="IPR036634">
    <property type="entry name" value="PRD_sf"/>
</dbReference>
<evidence type="ECO:0000259" key="2">
    <source>
        <dbReference type="PROSITE" id="PS51372"/>
    </source>
</evidence>
<dbReference type="RefSeq" id="WP_009587370.1">
    <property type="nucleotide sequence ID" value="NZ_BAABXQ010000002.1"/>
</dbReference>
<dbReference type="InterPro" id="IPR011608">
    <property type="entry name" value="PRD"/>
</dbReference>
<name>A0A099I6P0_CLOIN</name>
<protein>
    <submittedName>
        <fullName evidence="4">PRD domain-containing protein</fullName>
    </submittedName>
    <submittedName>
        <fullName evidence="3">Transcription antiterminator LicT</fullName>
    </submittedName>
</protein>
<gene>
    <name evidence="3" type="ORF">CIAN88_12100</name>
    <name evidence="5" type="ORF">GT664_05840</name>
    <name evidence="4" type="ORF">MKC95_06905</name>
</gene>
<dbReference type="GO" id="GO:0003723">
    <property type="term" value="F:RNA binding"/>
    <property type="evidence" value="ECO:0007669"/>
    <property type="project" value="InterPro"/>
</dbReference>
<dbReference type="SUPFAM" id="SSF50151">
    <property type="entry name" value="SacY-like RNA-binding domain"/>
    <property type="match status" value="1"/>
</dbReference>
<organism evidence="3 6">
    <name type="scientific">Clostridium innocuum</name>
    <dbReference type="NCBI Taxonomy" id="1522"/>
    <lineage>
        <taxon>Bacteria</taxon>
        <taxon>Bacillati</taxon>
        <taxon>Bacillota</taxon>
        <taxon>Clostridia</taxon>
        <taxon>Eubacteriales</taxon>
        <taxon>Clostridiaceae</taxon>
        <taxon>Clostridium</taxon>
    </lineage>
</organism>